<dbReference type="PANTHER" id="PTHR31265">
    <property type="entry name" value="OS02G0527500 PROTEIN-RELATED"/>
    <property type="match status" value="1"/>
</dbReference>
<keyword evidence="2" id="KW-1185">Reference proteome</keyword>
<gene>
    <name evidence="1" type="ORF">NE237_012233</name>
</gene>
<name>A0A9Q0GZS2_9MAGN</name>
<comment type="caution">
    <text evidence="1">The sequence shown here is derived from an EMBL/GenBank/DDBJ whole genome shotgun (WGS) entry which is preliminary data.</text>
</comment>
<proteinExistence type="predicted"/>
<reference evidence="1" key="1">
    <citation type="journal article" date="2023" name="Plant J.">
        <title>The genome of the king protea, Protea cynaroides.</title>
        <authorList>
            <person name="Chang J."/>
            <person name="Duong T.A."/>
            <person name="Schoeman C."/>
            <person name="Ma X."/>
            <person name="Roodt D."/>
            <person name="Barker N."/>
            <person name="Li Z."/>
            <person name="Van de Peer Y."/>
            <person name="Mizrachi E."/>
        </authorList>
    </citation>
    <scope>NUCLEOTIDE SEQUENCE</scope>
    <source>
        <tissue evidence="1">Young leaves</tissue>
    </source>
</reference>
<dbReference type="OrthoDB" id="2121543at2759"/>
<organism evidence="1 2">
    <name type="scientific">Protea cynaroides</name>
    <dbReference type="NCBI Taxonomy" id="273540"/>
    <lineage>
        <taxon>Eukaryota</taxon>
        <taxon>Viridiplantae</taxon>
        <taxon>Streptophyta</taxon>
        <taxon>Embryophyta</taxon>
        <taxon>Tracheophyta</taxon>
        <taxon>Spermatophyta</taxon>
        <taxon>Magnoliopsida</taxon>
        <taxon>Proteales</taxon>
        <taxon>Proteaceae</taxon>
        <taxon>Protea</taxon>
    </lineage>
</organism>
<evidence type="ECO:0000313" key="1">
    <source>
        <dbReference type="EMBL" id="KAJ4955450.1"/>
    </source>
</evidence>
<protein>
    <submittedName>
        <fullName evidence="1">Uncharacterized protein</fullName>
    </submittedName>
</protein>
<accession>A0A9Q0GZS2</accession>
<dbReference type="Proteomes" id="UP001141806">
    <property type="component" value="Unassembled WGS sequence"/>
</dbReference>
<sequence length="127" mass="14096">MVKNGDFEEGHHLLNDSINSVLLPPKQQDLTSPLPRLIIESLKAVKYIDAKHFNVHLGRAVVELVVGRESAIAQILRTVPSKIYNFTFTVGDARNGCYGSMMVEAFAGKETLESPLQITWEGWVQGC</sequence>
<evidence type="ECO:0000313" key="2">
    <source>
        <dbReference type="Proteomes" id="UP001141806"/>
    </source>
</evidence>
<dbReference type="InterPro" id="IPR052437">
    <property type="entry name" value="Pectin_Meth_Modulator"/>
</dbReference>
<dbReference type="PANTHER" id="PTHR31265:SF2">
    <property type="entry name" value="F17A17.37 PROTEIN"/>
    <property type="match status" value="1"/>
</dbReference>
<dbReference type="EMBL" id="JAMYWD010000011">
    <property type="protein sequence ID" value="KAJ4955450.1"/>
    <property type="molecule type" value="Genomic_DNA"/>
</dbReference>
<dbReference type="AlphaFoldDB" id="A0A9Q0GZS2"/>